<accession>A0ABS4AXK2</accession>
<evidence type="ECO:0000256" key="6">
    <source>
        <dbReference type="ARBA" id="ARBA00022806"/>
    </source>
</evidence>
<keyword evidence="5" id="KW-0378">Hydrolase</keyword>
<dbReference type="Pfam" id="PF00772">
    <property type="entry name" value="DnaB"/>
    <property type="match status" value="1"/>
</dbReference>
<evidence type="ECO:0000256" key="9">
    <source>
        <dbReference type="ARBA" id="ARBA00023235"/>
    </source>
</evidence>
<dbReference type="InterPro" id="IPR027417">
    <property type="entry name" value="P-loop_NTPase"/>
</dbReference>
<evidence type="ECO:0000256" key="7">
    <source>
        <dbReference type="ARBA" id="ARBA00022840"/>
    </source>
</evidence>
<keyword evidence="8" id="KW-0238">DNA-binding</keyword>
<comment type="caution">
    <text evidence="13">The sequence shown here is derived from an EMBL/GenBank/DDBJ whole genome shotgun (WGS) entry which is preliminary data.</text>
</comment>
<dbReference type="InterPro" id="IPR016136">
    <property type="entry name" value="DNA_helicase_N/primase_C"/>
</dbReference>
<evidence type="ECO:0000256" key="2">
    <source>
        <dbReference type="ARBA" id="ARBA00022515"/>
    </source>
</evidence>
<dbReference type="SUPFAM" id="SSF52540">
    <property type="entry name" value="P-loop containing nucleoside triphosphate hydrolases"/>
    <property type="match status" value="1"/>
</dbReference>
<dbReference type="PANTHER" id="PTHR30153:SF2">
    <property type="entry name" value="REPLICATIVE DNA HELICASE"/>
    <property type="match status" value="1"/>
</dbReference>
<dbReference type="EMBL" id="JAGIYZ010000021">
    <property type="protein sequence ID" value="MBP0465974.1"/>
    <property type="molecule type" value="Genomic_DNA"/>
</dbReference>
<dbReference type="EC" id="5.6.2.3" evidence="10"/>
<keyword evidence="2" id="KW-0639">Primosome</keyword>
<protein>
    <recommendedName>
        <fullName evidence="10">DNA 5'-3' helicase</fullName>
        <ecNumber evidence="10">5.6.2.3</ecNumber>
    </recommendedName>
</protein>
<name>A0ABS4AXK2_9PROT</name>
<evidence type="ECO:0000259" key="12">
    <source>
        <dbReference type="PROSITE" id="PS51199"/>
    </source>
</evidence>
<organism evidence="13 14">
    <name type="scientific">Roseomonas nitratireducens</name>
    <dbReference type="NCBI Taxonomy" id="2820810"/>
    <lineage>
        <taxon>Bacteria</taxon>
        <taxon>Pseudomonadati</taxon>
        <taxon>Pseudomonadota</taxon>
        <taxon>Alphaproteobacteria</taxon>
        <taxon>Acetobacterales</taxon>
        <taxon>Roseomonadaceae</taxon>
        <taxon>Roseomonas</taxon>
    </lineage>
</organism>
<evidence type="ECO:0000256" key="5">
    <source>
        <dbReference type="ARBA" id="ARBA00022801"/>
    </source>
</evidence>
<dbReference type="Pfam" id="PF03796">
    <property type="entry name" value="DnaB_C"/>
    <property type="match status" value="1"/>
</dbReference>
<keyword evidence="14" id="KW-1185">Reference proteome</keyword>
<keyword evidence="3" id="KW-0235">DNA replication</keyword>
<proteinExistence type="inferred from homology"/>
<sequence>MSGVHVFGAPPASAVLLSTAEHEQGIVGTLLANNARLDLVGDILRPEHFSDPLCARIYADIVRIVGKGGVADVVTLRASYEAAGLLAEVGGPAYLAGLLGNLWPASELRFLARQVVDRWRRRRADEIADALKRAVIERLEDEAGAEILSDASAALAGVAAVGSGEGEQCARDAVDELLSDMERAVSTPTPSRAVATGLRDLDRLLLGGVHPGQMVVIGARPSIGKSMLAGQIALSAARRGVGSCIVSLEMTRQDWRVRLLANLAGIPGDRLRPEVARSLSEAEWDALRQARGDAALDRIHIVAGQDMTAADVLMRAQAMVRRHKVGLLVVDYLGLLKAPAGMGREGLVAVTEQNSKAMKRAAQALDVPVVVAAQLNRDIENREDPRPTLADLRWSGSIEQDADVVILLHRAERHLEKRRPVRGDRESEEKFADRAARFHDELDRERGRMDLFVEKHRQGRRGHVRVAVEDELSRIGDVLREIVA</sequence>
<dbReference type="InterPro" id="IPR007694">
    <property type="entry name" value="DNA_helicase_DnaB-like_C"/>
</dbReference>
<evidence type="ECO:0000256" key="8">
    <source>
        <dbReference type="ARBA" id="ARBA00023125"/>
    </source>
</evidence>
<reference evidence="13 14" key="1">
    <citation type="submission" date="2021-03" db="EMBL/GenBank/DDBJ databases">
        <authorList>
            <person name="So Y."/>
        </authorList>
    </citation>
    <scope>NUCLEOTIDE SEQUENCE [LARGE SCALE GENOMIC DNA]</scope>
    <source>
        <strain evidence="13 14">PWR1</strain>
    </source>
</reference>
<evidence type="ECO:0000256" key="3">
    <source>
        <dbReference type="ARBA" id="ARBA00022705"/>
    </source>
</evidence>
<evidence type="ECO:0000256" key="4">
    <source>
        <dbReference type="ARBA" id="ARBA00022741"/>
    </source>
</evidence>
<evidence type="ECO:0000256" key="1">
    <source>
        <dbReference type="ARBA" id="ARBA00008428"/>
    </source>
</evidence>
<dbReference type="InterPro" id="IPR036185">
    <property type="entry name" value="DNA_heli_DnaB-like_N_sf"/>
</dbReference>
<evidence type="ECO:0000313" key="13">
    <source>
        <dbReference type="EMBL" id="MBP0465974.1"/>
    </source>
</evidence>
<dbReference type="Gene3D" id="1.10.860.10">
    <property type="entry name" value="DNAb Helicase, Chain A"/>
    <property type="match status" value="1"/>
</dbReference>
<keyword evidence="4" id="KW-0547">Nucleotide-binding</keyword>
<comment type="catalytic activity">
    <reaction evidence="11">
        <text>ATP + H2O = ADP + phosphate + H(+)</text>
        <dbReference type="Rhea" id="RHEA:13065"/>
        <dbReference type="ChEBI" id="CHEBI:15377"/>
        <dbReference type="ChEBI" id="CHEBI:15378"/>
        <dbReference type="ChEBI" id="CHEBI:30616"/>
        <dbReference type="ChEBI" id="CHEBI:43474"/>
        <dbReference type="ChEBI" id="CHEBI:456216"/>
        <dbReference type="EC" id="5.6.2.3"/>
    </reaction>
</comment>
<dbReference type="RefSeq" id="WP_209353357.1">
    <property type="nucleotide sequence ID" value="NZ_JAGIYZ010000021.1"/>
</dbReference>
<gene>
    <name evidence="13" type="ORF">J5Y09_18755</name>
</gene>
<feature type="domain" description="SF4 helicase" evidence="12">
    <location>
        <begin position="187"/>
        <end position="482"/>
    </location>
</feature>
<comment type="similarity">
    <text evidence="1">Belongs to the helicase family. DnaB subfamily.</text>
</comment>
<keyword evidence="6" id="KW-0347">Helicase</keyword>
<keyword evidence="9" id="KW-0413">Isomerase</keyword>
<evidence type="ECO:0000256" key="11">
    <source>
        <dbReference type="ARBA" id="ARBA00048954"/>
    </source>
</evidence>
<keyword evidence="7" id="KW-0067">ATP-binding</keyword>
<evidence type="ECO:0000256" key="10">
    <source>
        <dbReference type="ARBA" id="ARBA00044969"/>
    </source>
</evidence>
<dbReference type="InterPro" id="IPR007693">
    <property type="entry name" value="DNA_helicase_DnaB-like_N"/>
</dbReference>
<dbReference type="PANTHER" id="PTHR30153">
    <property type="entry name" value="REPLICATIVE DNA HELICASE DNAB"/>
    <property type="match status" value="1"/>
</dbReference>
<dbReference type="Gene3D" id="3.40.50.300">
    <property type="entry name" value="P-loop containing nucleotide triphosphate hydrolases"/>
    <property type="match status" value="1"/>
</dbReference>
<dbReference type="InterPro" id="IPR003593">
    <property type="entry name" value="AAA+_ATPase"/>
</dbReference>
<dbReference type="Proteomes" id="UP000680815">
    <property type="component" value="Unassembled WGS sequence"/>
</dbReference>
<evidence type="ECO:0000313" key="14">
    <source>
        <dbReference type="Proteomes" id="UP000680815"/>
    </source>
</evidence>
<dbReference type="SUPFAM" id="SSF48024">
    <property type="entry name" value="N-terminal domain of DnaB helicase"/>
    <property type="match status" value="1"/>
</dbReference>
<dbReference type="PROSITE" id="PS51199">
    <property type="entry name" value="SF4_HELICASE"/>
    <property type="match status" value="1"/>
</dbReference>
<dbReference type="SMART" id="SM00382">
    <property type="entry name" value="AAA"/>
    <property type="match status" value="1"/>
</dbReference>